<dbReference type="Pfam" id="PF00440">
    <property type="entry name" value="TetR_N"/>
    <property type="match status" value="1"/>
</dbReference>
<dbReference type="EMBL" id="LGUG01000004">
    <property type="protein sequence ID" value="KON94704.1"/>
    <property type="molecule type" value="Genomic_DNA"/>
</dbReference>
<proteinExistence type="predicted"/>
<accession>A0A0D1XA14</accession>
<keyword evidence="1 2" id="KW-0238">DNA-binding</keyword>
<dbReference type="PANTHER" id="PTHR43479">
    <property type="entry name" value="ACREF/ENVCD OPERON REPRESSOR-RELATED"/>
    <property type="match status" value="1"/>
</dbReference>
<dbReference type="RefSeq" id="WP_043068464.1">
    <property type="nucleotide sequence ID" value="NZ_BJOA01000173.1"/>
</dbReference>
<gene>
    <name evidence="4" type="ORF">AF333_03610</name>
    <name evidence="5" type="ORF">SAMN04487909_112108</name>
</gene>
<name>A0A0D1XA14_ANEMI</name>
<evidence type="ECO:0000256" key="1">
    <source>
        <dbReference type="ARBA" id="ARBA00023125"/>
    </source>
</evidence>
<dbReference type="STRING" id="47500.AF333_03610"/>
<evidence type="ECO:0000256" key="2">
    <source>
        <dbReference type="PROSITE-ProRule" id="PRU00335"/>
    </source>
</evidence>
<dbReference type="InterPro" id="IPR001647">
    <property type="entry name" value="HTH_TetR"/>
</dbReference>
<dbReference type="PANTHER" id="PTHR43479:SF11">
    <property type="entry name" value="ACREF_ENVCD OPERON REPRESSOR-RELATED"/>
    <property type="match status" value="1"/>
</dbReference>
<feature type="DNA-binding region" description="H-T-H motif" evidence="2">
    <location>
        <begin position="33"/>
        <end position="52"/>
    </location>
</feature>
<evidence type="ECO:0000313" key="6">
    <source>
        <dbReference type="Proteomes" id="UP000037269"/>
    </source>
</evidence>
<dbReference type="Proteomes" id="UP000182836">
    <property type="component" value="Unassembled WGS sequence"/>
</dbReference>
<dbReference type="Proteomes" id="UP000037269">
    <property type="component" value="Unassembled WGS sequence"/>
</dbReference>
<evidence type="ECO:0000313" key="7">
    <source>
        <dbReference type="Proteomes" id="UP000182836"/>
    </source>
</evidence>
<reference evidence="4 6" key="1">
    <citation type="submission" date="2015-07" db="EMBL/GenBank/DDBJ databases">
        <title>Fjat-14205 dsm 2895.</title>
        <authorList>
            <person name="Liu B."/>
            <person name="Wang J."/>
            <person name="Zhu Y."/>
            <person name="Liu G."/>
            <person name="Chen Q."/>
            <person name="Chen Z."/>
            <person name="Lan J."/>
            <person name="Che J."/>
            <person name="Ge C."/>
            <person name="Shi H."/>
            <person name="Pan Z."/>
            <person name="Liu X."/>
        </authorList>
    </citation>
    <scope>NUCLEOTIDE SEQUENCE [LARGE SCALE GENOMIC DNA]</scope>
    <source>
        <strain evidence="4 6">DSM 2895</strain>
    </source>
</reference>
<evidence type="ECO:0000259" key="3">
    <source>
        <dbReference type="PROSITE" id="PS50977"/>
    </source>
</evidence>
<evidence type="ECO:0000313" key="5">
    <source>
        <dbReference type="EMBL" id="SDJ13582.1"/>
    </source>
</evidence>
<feature type="domain" description="HTH tetR-type" evidence="3">
    <location>
        <begin position="10"/>
        <end position="70"/>
    </location>
</feature>
<dbReference type="EMBL" id="FNED01000012">
    <property type="protein sequence ID" value="SDJ13582.1"/>
    <property type="molecule type" value="Genomic_DNA"/>
</dbReference>
<protein>
    <submittedName>
        <fullName evidence="4">TetR family transcriptional regulator</fullName>
    </submittedName>
    <submittedName>
        <fullName evidence="5">Transcriptional regulator, TetR family</fullName>
    </submittedName>
</protein>
<organism evidence="4 6">
    <name type="scientific">Aneurinibacillus migulanus</name>
    <name type="common">Bacillus migulanus</name>
    <dbReference type="NCBI Taxonomy" id="47500"/>
    <lineage>
        <taxon>Bacteria</taxon>
        <taxon>Bacillati</taxon>
        <taxon>Bacillota</taxon>
        <taxon>Bacilli</taxon>
        <taxon>Bacillales</taxon>
        <taxon>Paenibacillaceae</taxon>
        <taxon>Aneurinibacillus group</taxon>
        <taxon>Aneurinibacillus</taxon>
    </lineage>
</organism>
<sequence length="194" mass="23091">MSETTSKLSLRSQEWIQTALFQLMEKKEYSRISITEIADTAGLARQTFYRNFQDKDEILLKYLAGLMREMWKDFHEKPILDEEMFITLFRNWKQNVPLSLINNIFNRDRKIRQIIFRSVSDYVDELFMSELSEKKGSKPDKYRLYAQKSFASIIHMMLIEWTLQEFNLSSEEMGALVNDLTASMREFLQSPPLM</sequence>
<dbReference type="AlphaFoldDB" id="A0A0D1XA14"/>
<keyword evidence="6" id="KW-1185">Reference proteome</keyword>
<dbReference type="InterPro" id="IPR009057">
    <property type="entry name" value="Homeodomain-like_sf"/>
</dbReference>
<dbReference type="GeneID" id="42304296"/>
<dbReference type="GO" id="GO:0003677">
    <property type="term" value="F:DNA binding"/>
    <property type="evidence" value="ECO:0007669"/>
    <property type="project" value="UniProtKB-UniRule"/>
</dbReference>
<dbReference type="Gene3D" id="1.10.357.10">
    <property type="entry name" value="Tetracycline Repressor, domain 2"/>
    <property type="match status" value="1"/>
</dbReference>
<dbReference type="InterPro" id="IPR050624">
    <property type="entry name" value="HTH-type_Tx_Regulator"/>
</dbReference>
<evidence type="ECO:0000313" key="4">
    <source>
        <dbReference type="EMBL" id="KON94704.1"/>
    </source>
</evidence>
<dbReference type="OrthoDB" id="9810250at2"/>
<dbReference type="PATRIC" id="fig|47500.8.peg.4015"/>
<dbReference type="PROSITE" id="PS50977">
    <property type="entry name" value="HTH_TETR_2"/>
    <property type="match status" value="1"/>
</dbReference>
<dbReference type="SUPFAM" id="SSF46689">
    <property type="entry name" value="Homeodomain-like"/>
    <property type="match status" value="1"/>
</dbReference>
<reference evidence="5 7" key="2">
    <citation type="submission" date="2016-10" db="EMBL/GenBank/DDBJ databases">
        <authorList>
            <person name="de Groot N.N."/>
        </authorList>
    </citation>
    <scope>NUCLEOTIDE SEQUENCE [LARGE SCALE GENOMIC DNA]</scope>
    <source>
        <strain evidence="5 7">DSM 2895</strain>
    </source>
</reference>